<proteinExistence type="predicted"/>
<organism evidence="2 3">
    <name type="scientific">Riccia sorocarpa</name>
    <dbReference type="NCBI Taxonomy" id="122646"/>
    <lineage>
        <taxon>Eukaryota</taxon>
        <taxon>Viridiplantae</taxon>
        <taxon>Streptophyta</taxon>
        <taxon>Embryophyta</taxon>
        <taxon>Marchantiophyta</taxon>
        <taxon>Marchantiopsida</taxon>
        <taxon>Marchantiidae</taxon>
        <taxon>Marchantiales</taxon>
        <taxon>Ricciaceae</taxon>
        <taxon>Riccia</taxon>
    </lineage>
</organism>
<reference evidence="2 3" key="1">
    <citation type="submission" date="2024-09" db="EMBL/GenBank/DDBJ databases">
        <title>Chromosome-scale assembly of Riccia sorocarpa.</title>
        <authorList>
            <person name="Paukszto L."/>
        </authorList>
    </citation>
    <scope>NUCLEOTIDE SEQUENCE [LARGE SCALE GENOMIC DNA]</scope>
    <source>
        <strain evidence="2">LP-2024</strain>
        <tissue evidence="2">Aerial parts of the thallus</tissue>
    </source>
</reference>
<dbReference type="InterPro" id="IPR007877">
    <property type="entry name" value="DUF707"/>
</dbReference>
<evidence type="ECO:0000256" key="1">
    <source>
        <dbReference type="SAM" id="Phobius"/>
    </source>
</evidence>
<dbReference type="AlphaFoldDB" id="A0ABD3GRN1"/>
<evidence type="ECO:0000313" key="3">
    <source>
        <dbReference type="Proteomes" id="UP001633002"/>
    </source>
</evidence>
<dbReference type="EMBL" id="JBJQOH010000007">
    <property type="protein sequence ID" value="KAL3680827.1"/>
    <property type="molecule type" value="Genomic_DNA"/>
</dbReference>
<dbReference type="PANTHER" id="PTHR31210:SF43">
    <property type="entry name" value="STORAGE PROTEIN-RELATED"/>
    <property type="match status" value="1"/>
</dbReference>
<dbReference type="PANTHER" id="PTHR31210">
    <property type="entry name" value="OS06G0731900 PROTEIN"/>
    <property type="match status" value="1"/>
</dbReference>
<keyword evidence="1" id="KW-1133">Transmembrane helix</keyword>
<keyword evidence="1" id="KW-0472">Membrane</keyword>
<accession>A0ABD3GRN1</accession>
<keyword evidence="1" id="KW-0812">Transmembrane</keyword>
<protein>
    <submittedName>
        <fullName evidence="2">Uncharacterized protein</fullName>
    </submittedName>
</protein>
<dbReference type="Pfam" id="PF05212">
    <property type="entry name" value="DUF707"/>
    <property type="match status" value="1"/>
</dbReference>
<feature type="transmembrane region" description="Helical" evidence="1">
    <location>
        <begin position="42"/>
        <end position="68"/>
    </location>
</feature>
<evidence type="ECO:0000313" key="2">
    <source>
        <dbReference type="EMBL" id="KAL3680827.1"/>
    </source>
</evidence>
<sequence>MSGSLRICKSPEICFGRYVCKAALVLNLILSGRVPSKQSPAIHLMVVGFTGVALGVLIGIFISGFGFASRVDAELWRLQVVHDRINRPRGTEGLPSGIVVPETDLYQRRLWGRPSEDLPDSLPKYLAAFTIGIKQKDMVNQAVSKFLSNFTIVLFHYDGVVDEWNDLEWSKTAIHISIPRQTKWWYAKRFLHPDVVAPYDYIFIWDEDLDLENLDPLKYIELARKYGLEISQPALEVPWGTEPSWRMTKRRDDVEVHNSTEEKKGRCESPHRPPCAGFVEIMAPVFSRKAWRCVWHMIQNDLVHGWGIDLNLHRCAQPAYEKIGVVDAQWIKHRKVATLGEKVQDRCRWEWDLLKSRFAEADRNETASIPPA</sequence>
<gene>
    <name evidence="2" type="ORF">R1sor_023783</name>
</gene>
<keyword evidence="3" id="KW-1185">Reference proteome</keyword>
<name>A0ABD3GRN1_9MARC</name>
<comment type="caution">
    <text evidence="2">The sequence shown here is derived from an EMBL/GenBank/DDBJ whole genome shotgun (WGS) entry which is preliminary data.</text>
</comment>
<dbReference type="Proteomes" id="UP001633002">
    <property type="component" value="Unassembled WGS sequence"/>
</dbReference>